<dbReference type="EMBL" id="CP006841">
    <property type="protein sequence ID" value="ALA67623.1"/>
    <property type="molecule type" value="Genomic_DNA"/>
</dbReference>
<dbReference type="PATRIC" id="fig|1408189.4.peg.1558"/>
<protein>
    <submittedName>
        <fullName evidence="2">Uncharacterized protein</fullName>
    </submittedName>
</protein>
<evidence type="ECO:0000256" key="1">
    <source>
        <dbReference type="SAM" id="MobiDB-lite"/>
    </source>
</evidence>
<name>A0A0K2H104_9CORY</name>
<feature type="region of interest" description="Disordered" evidence="1">
    <location>
        <begin position="194"/>
        <end position="213"/>
    </location>
</feature>
<evidence type="ECO:0000313" key="3">
    <source>
        <dbReference type="Proteomes" id="UP000058446"/>
    </source>
</evidence>
<dbReference type="KEGG" id="clw:CLAC_07780"/>
<dbReference type="AlphaFoldDB" id="A0A0K2H104"/>
<proteinExistence type="predicted"/>
<reference evidence="2 3" key="1">
    <citation type="submission" date="2013-10" db="EMBL/GenBank/DDBJ databases">
        <title>Complete genome sequence of Corynebacterium lactis DSM 45799(T), isolated from raw cow milk.</title>
        <authorList>
            <person name="Ruckert C."/>
            <person name="Albersmeier A."/>
            <person name="Lipski A."/>
            <person name="Kalinowski J."/>
        </authorList>
    </citation>
    <scope>NUCLEOTIDE SEQUENCE [LARGE SCALE GENOMIC DNA]</scope>
    <source>
        <strain evidence="2 3">RW2-5</strain>
    </source>
</reference>
<keyword evidence="3" id="KW-1185">Reference proteome</keyword>
<gene>
    <name evidence="2" type="ORF">CLAC_07780</name>
</gene>
<organism evidence="2 3">
    <name type="scientific">Corynebacterium lactis RW2-5</name>
    <dbReference type="NCBI Taxonomy" id="1408189"/>
    <lineage>
        <taxon>Bacteria</taxon>
        <taxon>Bacillati</taxon>
        <taxon>Actinomycetota</taxon>
        <taxon>Actinomycetes</taxon>
        <taxon>Mycobacteriales</taxon>
        <taxon>Corynebacteriaceae</taxon>
        <taxon>Corynebacterium</taxon>
    </lineage>
</organism>
<dbReference type="STRING" id="1408189.CLAC_07780"/>
<sequence>MAALSAVCVIALVAVMVVLSTSDRMSKPQDINGDFLGPESWESLTAYSARADESLDLISRETSQSESDEPSRKDPKFWALVTFHEPLDYSRAAKSVDGLAQLRVASMILGSMVTRDLPEPGKTANRERLMHDEVELVAASAGLATDDPKLLINGLIVYGDATTLKQTRQRPDIAAVEALPSDAVRGRFGVRPYLGSDFSEEDPVYAPEVNQRE</sequence>
<accession>A0A0K2H104</accession>
<evidence type="ECO:0000313" key="2">
    <source>
        <dbReference type="EMBL" id="ALA67623.1"/>
    </source>
</evidence>
<dbReference type="Proteomes" id="UP000058446">
    <property type="component" value="Chromosome"/>
</dbReference>